<dbReference type="InterPro" id="IPR001356">
    <property type="entry name" value="HD"/>
</dbReference>
<evidence type="ECO:0000256" key="6">
    <source>
        <dbReference type="RuleBase" id="RU000682"/>
    </source>
</evidence>
<dbReference type="InterPro" id="IPR000327">
    <property type="entry name" value="POU_dom"/>
</dbReference>
<evidence type="ECO:0000256" key="5">
    <source>
        <dbReference type="PROSITE-ProRule" id="PRU00108"/>
    </source>
</evidence>
<evidence type="ECO:0000259" key="9">
    <source>
        <dbReference type="PROSITE" id="PS51179"/>
    </source>
</evidence>
<dbReference type="AlphaFoldDB" id="A0A7J7K3W9"/>
<dbReference type="Pfam" id="PF00046">
    <property type="entry name" value="Homeodomain"/>
    <property type="match status" value="1"/>
</dbReference>
<dbReference type="InterPro" id="IPR013847">
    <property type="entry name" value="POU"/>
</dbReference>
<dbReference type="Gene3D" id="1.10.260.40">
    <property type="entry name" value="lambda repressor-like DNA-binding domains"/>
    <property type="match status" value="1"/>
</dbReference>
<accession>A0A7J7K3W9</accession>
<evidence type="ECO:0000256" key="4">
    <source>
        <dbReference type="ARBA" id="ARBA00023242"/>
    </source>
</evidence>
<comment type="subcellular location">
    <subcellularLocation>
        <location evidence="1 5 6">Nucleus</location>
    </subcellularLocation>
</comment>
<dbReference type="GO" id="GO:0005634">
    <property type="term" value="C:nucleus"/>
    <property type="evidence" value="ECO:0007669"/>
    <property type="project" value="UniProtKB-SubCell"/>
</dbReference>
<comment type="caution">
    <text evidence="10">The sequence shown here is derived from an EMBL/GenBank/DDBJ whole genome shotgun (WGS) entry which is preliminary data.</text>
</comment>
<organism evidence="10 11">
    <name type="scientific">Bugula neritina</name>
    <name type="common">Brown bryozoan</name>
    <name type="synonym">Sertularia neritina</name>
    <dbReference type="NCBI Taxonomy" id="10212"/>
    <lineage>
        <taxon>Eukaryota</taxon>
        <taxon>Metazoa</taxon>
        <taxon>Spiralia</taxon>
        <taxon>Lophotrochozoa</taxon>
        <taxon>Bryozoa</taxon>
        <taxon>Gymnolaemata</taxon>
        <taxon>Cheilostomatida</taxon>
        <taxon>Flustrina</taxon>
        <taxon>Buguloidea</taxon>
        <taxon>Bugulidae</taxon>
        <taxon>Bugula</taxon>
    </lineage>
</organism>
<dbReference type="PROSITE" id="PS51179">
    <property type="entry name" value="POU_3"/>
    <property type="match status" value="1"/>
</dbReference>
<dbReference type="SUPFAM" id="SSF47413">
    <property type="entry name" value="lambda repressor-like DNA-binding domains"/>
    <property type="match status" value="1"/>
</dbReference>
<reference evidence="10" key="1">
    <citation type="submission" date="2020-06" db="EMBL/GenBank/DDBJ databases">
        <title>Draft genome of Bugula neritina, a colonial animal packing powerful symbionts and potential medicines.</title>
        <authorList>
            <person name="Rayko M."/>
        </authorList>
    </citation>
    <scope>NUCLEOTIDE SEQUENCE [LARGE SCALE GENOMIC DNA]</scope>
    <source>
        <strain evidence="10">Kwan_BN1</strain>
    </source>
</reference>
<dbReference type="PANTHER" id="PTHR11636">
    <property type="entry name" value="POU DOMAIN"/>
    <property type="match status" value="1"/>
</dbReference>
<dbReference type="GO" id="GO:0000981">
    <property type="term" value="F:DNA-binding transcription factor activity, RNA polymerase II-specific"/>
    <property type="evidence" value="ECO:0007669"/>
    <property type="project" value="TreeGrafter"/>
</dbReference>
<sequence length="509" mass="56103">MNSVTLDLHPETFHSPPTSVLGFSSEHNIYDLPVPSDGEPSKQITDVSEFIEEAGDSIDNDSESSPLLLSVGADTAAAHVTIIPRPTDVDGTTKPGVASKNFTDSSQLTQLGDGSQELQYDQNTMVLQYPQQLLQQQHSLTPLSVIGSTSINGLTAESNIVLVPATQGPLASCPTIQLTEEDVQQIQKQLQQRLLGQPITAATTMPIVATSHPYVYFNAFSPSVQTPQFIVPAPAQGYTTPSAITIPALHPITTVSTPPVTTQTQYQTTLNKPTSILTKAPTPATPNKPAIQYIKLHPGIDESMVDLDELQRFAKFFKQKRVEMGFTQGDVGMALGKCYPNDFSQTTISRFEACNLSPQNMRKLKPLLQRWIDNQSHISLISSTFCSPTPPEASTSDSKRRKKRTTIEDNIKDALEVYFQSNPKPNTSELSKLAVEHNIEREVVRVWFCNRRQREKRLPKMIPMQSVQGAMFHPTTSNEVSLAKANGCNEQTINGGPKKFFSYCDKFQQ</sequence>
<name>A0A7J7K3W9_BUGNE</name>
<feature type="compositionally biased region" description="Polar residues" evidence="7">
    <location>
        <begin position="383"/>
        <end position="396"/>
    </location>
</feature>
<dbReference type="InterPro" id="IPR009057">
    <property type="entry name" value="Homeodomain-like_sf"/>
</dbReference>
<feature type="compositionally biased region" description="Polar residues" evidence="7">
    <location>
        <begin position="100"/>
        <end position="109"/>
    </location>
</feature>
<protein>
    <submittedName>
        <fullName evidence="10">POU2F3</fullName>
    </submittedName>
</protein>
<dbReference type="InterPro" id="IPR050255">
    <property type="entry name" value="POU_domain_TF"/>
</dbReference>
<evidence type="ECO:0000256" key="3">
    <source>
        <dbReference type="ARBA" id="ARBA00023155"/>
    </source>
</evidence>
<dbReference type="GO" id="GO:0000978">
    <property type="term" value="F:RNA polymerase II cis-regulatory region sequence-specific DNA binding"/>
    <property type="evidence" value="ECO:0007669"/>
    <property type="project" value="TreeGrafter"/>
</dbReference>
<evidence type="ECO:0000313" key="11">
    <source>
        <dbReference type="Proteomes" id="UP000593567"/>
    </source>
</evidence>
<dbReference type="EMBL" id="VXIV02001467">
    <property type="protein sequence ID" value="KAF6032917.1"/>
    <property type="molecule type" value="Genomic_DNA"/>
</dbReference>
<evidence type="ECO:0000313" key="10">
    <source>
        <dbReference type="EMBL" id="KAF6032917.1"/>
    </source>
</evidence>
<keyword evidence="4 5" id="KW-0539">Nucleus</keyword>
<dbReference type="Proteomes" id="UP000593567">
    <property type="component" value="Unassembled WGS sequence"/>
</dbReference>
<proteinExistence type="predicted"/>
<gene>
    <name evidence="10" type="ORF">EB796_008779</name>
</gene>
<evidence type="ECO:0000256" key="2">
    <source>
        <dbReference type="ARBA" id="ARBA00023125"/>
    </source>
</evidence>
<dbReference type="CDD" id="cd00086">
    <property type="entry name" value="homeodomain"/>
    <property type="match status" value="1"/>
</dbReference>
<dbReference type="PANTHER" id="PTHR11636:SF76">
    <property type="entry name" value="PROTEIN NUBBIN"/>
    <property type="match status" value="1"/>
</dbReference>
<evidence type="ECO:0000256" key="7">
    <source>
        <dbReference type="SAM" id="MobiDB-lite"/>
    </source>
</evidence>
<dbReference type="PRINTS" id="PR00028">
    <property type="entry name" value="POUDOMAIN"/>
</dbReference>
<dbReference type="Gene3D" id="1.10.10.60">
    <property type="entry name" value="Homeodomain-like"/>
    <property type="match status" value="1"/>
</dbReference>
<evidence type="ECO:0000259" key="8">
    <source>
        <dbReference type="PROSITE" id="PS50071"/>
    </source>
</evidence>
<keyword evidence="2 5" id="KW-0238">DNA-binding</keyword>
<feature type="domain" description="POU-specific" evidence="9">
    <location>
        <begin position="302"/>
        <end position="376"/>
    </location>
</feature>
<dbReference type="InterPro" id="IPR010982">
    <property type="entry name" value="Lambda_DNA-bd_dom_sf"/>
</dbReference>
<dbReference type="Pfam" id="PF00157">
    <property type="entry name" value="Pou"/>
    <property type="match status" value="1"/>
</dbReference>
<dbReference type="PROSITE" id="PS50071">
    <property type="entry name" value="HOMEOBOX_2"/>
    <property type="match status" value="1"/>
</dbReference>
<dbReference type="SUPFAM" id="SSF46689">
    <property type="entry name" value="Homeodomain-like"/>
    <property type="match status" value="1"/>
</dbReference>
<feature type="DNA-binding region" description="Homeobox" evidence="5">
    <location>
        <begin position="400"/>
        <end position="459"/>
    </location>
</feature>
<dbReference type="SMART" id="SM00352">
    <property type="entry name" value="POU"/>
    <property type="match status" value="1"/>
</dbReference>
<keyword evidence="11" id="KW-1185">Reference proteome</keyword>
<feature type="domain" description="Homeobox" evidence="8">
    <location>
        <begin position="398"/>
        <end position="458"/>
    </location>
</feature>
<evidence type="ECO:0000256" key="1">
    <source>
        <dbReference type="ARBA" id="ARBA00004123"/>
    </source>
</evidence>
<feature type="region of interest" description="Disordered" evidence="7">
    <location>
        <begin position="86"/>
        <end position="109"/>
    </location>
</feature>
<dbReference type="OrthoDB" id="6358449at2759"/>
<keyword evidence="3 5" id="KW-0371">Homeobox</keyword>
<dbReference type="SMART" id="SM00389">
    <property type="entry name" value="HOX"/>
    <property type="match status" value="1"/>
</dbReference>
<feature type="region of interest" description="Disordered" evidence="7">
    <location>
        <begin position="383"/>
        <end position="404"/>
    </location>
</feature>